<evidence type="ECO:0000256" key="1">
    <source>
        <dbReference type="ARBA" id="ARBA00022649"/>
    </source>
</evidence>
<dbReference type="Proteomes" id="UP001596410">
    <property type="component" value="Unassembled WGS sequence"/>
</dbReference>
<sequence>MYFVDRHKMEDILRYMERLIEEQKKHGYQTFADYLLLERLSHLTVEAMIDVGNQMIDGFIMRDPGSYEDIIDILTDEKVLPDEELEDYKDIIRLRKSVVQEYMEVDHDYILRVWKSKNYSLSQFPNRVRKYLEEELGPVSAFLKAESKDDNEKL</sequence>
<proteinExistence type="inferred from homology"/>
<keyword evidence="3" id="KW-0378">Hydrolase</keyword>
<evidence type="ECO:0000313" key="6">
    <source>
        <dbReference type="Proteomes" id="UP001596410"/>
    </source>
</evidence>
<dbReference type="Pfam" id="PF01934">
    <property type="entry name" value="HepT-like"/>
    <property type="match status" value="1"/>
</dbReference>
<accession>A0ABW2ENX9</accession>
<evidence type="ECO:0000313" key="5">
    <source>
        <dbReference type="EMBL" id="MFC7063985.1"/>
    </source>
</evidence>
<name>A0ABW2ENX9_9BACI</name>
<comment type="caution">
    <text evidence="5">The sequence shown here is derived from an EMBL/GenBank/DDBJ whole genome shotgun (WGS) entry which is preliminary data.</text>
</comment>
<dbReference type="EMBL" id="JBHSZV010000062">
    <property type="protein sequence ID" value="MFC7063985.1"/>
    <property type="molecule type" value="Genomic_DNA"/>
</dbReference>
<keyword evidence="2" id="KW-0540">Nuclease</keyword>
<organism evidence="5 6">
    <name type="scientific">Halobacillus seohaensis</name>
    <dbReference type="NCBI Taxonomy" id="447421"/>
    <lineage>
        <taxon>Bacteria</taxon>
        <taxon>Bacillati</taxon>
        <taxon>Bacillota</taxon>
        <taxon>Bacilli</taxon>
        <taxon>Bacillales</taxon>
        <taxon>Bacillaceae</taxon>
        <taxon>Halobacillus</taxon>
    </lineage>
</organism>
<dbReference type="InterPro" id="IPR052379">
    <property type="entry name" value="Type_VII_TA_RNase"/>
</dbReference>
<comment type="similarity">
    <text evidence="4">Belongs to the HepT RNase toxin family.</text>
</comment>
<keyword evidence="1" id="KW-1277">Toxin-antitoxin system</keyword>
<dbReference type="PANTHER" id="PTHR33397">
    <property type="entry name" value="UPF0331 PROTEIN YUTE"/>
    <property type="match status" value="1"/>
</dbReference>
<dbReference type="RefSeq" id="WP_204708392.1">
    <property type="nucleotide sequence ID" value="NZ_JBHSZV010000062.1"/>
</dbReference>
<dbReference type="InterPro" id="IPR008201">
    <property type="entry name" value="HepT-like"/>
</dbReference>
<gene>
    <name evidence="5" type="ORF">ACFQIC_19490</name>
</gene>
<reference evidence="6" key="1">
    <citation type="journal article" date="2019" name="Int. J. Syst. Evol. Microbiol.">
        <title>The Global Catalogue of Microorganisms (GCM) 10K type strain sequencing project: providing services to taxonomists for standard genome sequencing and annotation.</title>
        <authorList>
            <consortium name="The Broad Institute Genomics Platform"/>
            <consortium name="The Broad Institute Genome Sequencing Center for Infectious Disease"/>
            <person name="Wu L."/>
            <person name="Ma J."/>
        </authorList>
    </citation>
    <scope>NUCLEOTIDE SEQUENCE [LARGE SCALE GENOMIC DNA]</scope>
    <source>
        <strain evidence="6">CGMCC 4.1621</strain>
    </source>
</reference>
<dbReference type="InterPro" id="IPR037038">
    <property type="entry name" value="HepT-like_sf"/>
</dbReference>
<protein>
    <submittedName>
        <fullName evidence="5">DUF86 domain-containing protein</fullName>
    </submittedName>
</protein>
<evidence type="ECO:0000256" key="3">
    <source>
        <dbReference type="ARBA" id="ARBA00022801"/>
    </source>
</evidence>
<keyword evidence="6" id="KW-1185">Reference proteome</keyword>
<dbReference type="Gene3D" id="1.20.120.580">
    <property type="entry name" value="bsu32300-like"/>
    <property type="match status" value="1"/>
</dbReference>
<dbReference type="PANTHER" id="PTHR33397:SF5">
    <property type="entry name" value="RNASE YUTE-RELATED"/>
    <property type="match status" value="1"/>
</dbReference>
<evidence type="ECO:0000256" key="2">
    <source>
        <dbReference type="ARBA" id="ARBA00022722"/>
    </source>
</evidence>
<evidence type="ECO:0000256" key="4">
    <source>
        <dbReference type="ARBA" id="ARBA00024207"/>
    </source>
</evidence>